<dbReference type="AlphaFoldDB" id="A0A8T1PWI4"/>
<proteinExistence type="predicted"/>
<reference evidence="1" key="1">
    <citation type="submission" date="2020-12" db="EMBL/GenBank/DDBJ databases">
        <title>WGS assembly of Carya illinoinensis cv. Pawnee.</title>
        <authorList>
            <person name="Platts A."/>
            <person name="Shu S."/>
            <person name="Wright S."/>
            <person name="Barry K."/>
            <person name="Edger P."/>
            <person name="Pires J.C."/>
            <person name="Schmutz J."/>
        </authorList>
    </citation>
    <scope>NUCLEOTIDE SEQUENCE</scope>
    <source>
        <tissue evidence="1">Leaf</tissue>
    </source>
</reference>
<evidence type="ECO:0000313" key="2">
    <source>
        <dbReference type="Proteomes" id="UP000811609"/>
    </source>
</evidence>
<name>A0A8T1PWI4_CARIL</name>
<dbReference type="Proteomes" id="UP000811609">
    <property type="component" value="Chromosome 8"/>
</dbReference>
<organism evidence="1 2">
    <name type="scientific">Carya illinoinensis</name>
    <name type="common">Pecan</name>
    <dbReference type="NCBI Taxonomy" id="32201"/>
    <lineage>
        <taxon>Eukaryota</taxon>
        <taxon>Viridiplantae</taxon>
        <taxon>Streptophyta</taxon>
        <taxon>Embryophyta</taxon>
        <taxon>Tracheophyta</taxon>
        <taxon>Spermatophyta</taxon>
        <taxon>Magnoliopsida</taxon>
        <taxon>eudicotyledons</taxon>
        <taxon>Gunneridae</taxon>
        <taxon>Pentapetalae</taxon>
        <taxon>rosids</taxon>
        <taxon>fabids</taxon>
        <taxon>Fagales</taxon>
        <taxon>Juglandaceae</taxon>
        <taxon>Carya</taxon>
    </lineage>
</organism>
<keyword evidence="2" id="KW-1185">Reference proteome</keyword>
<comment type="caution">
    <text evidence="1">The sequence shown here is derived from an EMBL/GenBank/DDBJ whole genome shotgun (WGS) entry which is preliminary data.</text>
</comment>
<evidence type="ECO:0000313" key="1">
    <source>
        <dbReference type="EMBL" id="KAG6646154.1"/>
    </source>
</evidence>
<sequence>MVPPSNALRICNLRMFSCWEKVRSYNLWYKVREKKSKRERDRKQGNRKRSEIQNPRRSLIRNEIFVQFLPSFEISWASIIPNMVEPPNGVRQQWKHYYSMWQMLFEIDTKYAPIKPIGRGAYGAPPSTMRKLPSGRSTMSLRTALMRLECWGS</sequence>
<accession>A0A8T1PWI4</accession>
<dbReference type="EMBL" id="CM031816">
    <property type="protein sequence ID" value="KAG6646154.1"/>
    <property type="molecule type" value="Genomic_DNA"/>
</dbReference>
<protein>
    <submittedName>
        <fullName evidence="1">Uncharacterized protein</fullName>
    </submittedName>
</protein>
<gene>
    <name evidence="1" type="ORF">CIPAW_08G174500</name>
</gene>